<dbReference type="Proteomes" id="UP000800097">
    <property type="component" value="Unassembled WGS sequence"/>
</dbReference>
<dbReference type="GO" id="GO:0046872">
    <property type="term" value="F:metal ion binding"/>
    <property type="evidence" value="ECO:0007669"/>
    <property type="project" value="UniProtKB-KW"/>
</dbReference>
<dbReference type="InterPro" id="IPR024079">
    <property type="entry name" value="MetalloPept_cat_dom_sf"/>
</dbReference>
<dbReference type="Pfam" id="PF14521">
    <property type="entry name" value="Aspzincin_M35"/>
    <property type="match status" value="1"/>
</dbReference>
<keyword evidence="8" id="KW-0732">Signal</keyword>
<organism evidence="10 11">
    <name type="scientific">Westerdykella ornata</name>
    <dbReference type="NCBI Taxonomy" id="318751"/>
    <lineage>
        <taxon>Eukaryota</taxon>
        <taxon>Fungi</taxon>
        <taxon>Dikarya</taxon>
        <taxon>Ascomycota</taxon>
        <taxon>Pezizomycotina</taxon>
        <taxon>Dothideomycetes</taxon>
        <taxon>Pleosporomycetidae</taxon>
        <taxon>Pleosporales</taxon>
        <taxon>Sporormiaceae</taxon>
        <taxon>Westerdykella</taxon>
    </lineage>
</organism>
<keyword evidence="5" id="KW-0378">Hydrolase</keyword>
<dbReference type="PANTHER" id="PTHR37016:SF3">
    <property type="entry name" value="NEUTRAL PROTEASE 2-RELATED"/>
    <property type="match status" value="1"/>
</dbReference>
<evidence type="ECO:0000259" key="9">
    <source>
        <dbReference type="Pfam" id="PF14521"/>
    </source>
</evidence>
<keyword evidence="11" id="KW-1185">Reference proteome</keyword>
<evidence type="ECO:0000256" key="2">
    <source>
        <dbReference type="ARBA" id="ARBA00010279"/>
    </source>
</evidence>
<gene>
    <name evidence="10" type="ORF">EI97DRAFT_454956</name>
</gene>
<sequence>MRSHTLLLHSLVSLGLSEASQLKTRGWKFSGSCDQGKQDVIKTELKHAKELVDTAAANVKDGVYYDTFFAQSLRDDPNFSTKVSNVFSKVSKMLDDANHDYDFEITCDNNTDMCKAKYYAHMGDSKKRMNFCDVFFSPSGGIKPTQERLDKCGEITLKEAQWSRSSILVHECTHTGFAMDPEKRTLDYAYGFSANYLLPLGKWNRDCAPYKKAGKVLCPDPNDPKKEGICDAEKSAENADTYSFVAAGVGFSKLCKRAIPLPPAPSAKRALSRRAECPADDAIPFDDGADEDFNGSGPVGKCGLDIEELWTCEPDTNNLYGRMTITAPDGNVLYETGGSTRSPGVPIGDQQRPTIQEEGMSKGLQVIAEHENDYIQFYYGDVAWTSGTTEGEATCKLVGDNWDTESPVQCDQGARSRRFQCQYPC</sequence>
<protein>
    <recommendedName>
        <fullName evidence="9">Lysine-specific metallo-endopeptidase domain-containing protein</fullName>
    </recommendedName>
</protein>
<reference evidence="10" key="1">
    <citation type="journal article" date="2020" name="Stud. Mycol.">
        <title>101 Dothideomycetes genomes: a test case for predicting lifestyles and emergence of pathogens.</title>
        <authorList>
            <person name="Haridas S."/>
            <person name="Albert R."/>
            <person name="Binder M."/>
            <person name="Bloem J."/>
            <person name="Labutti K."/>
            <person name="Salamov A."/>
            <person name="Andreopoulos B."/>
            <person name="Baker S."/>
            <person name="Barry K."/>
            <person name="Bills G."/>
            <person name="Bluhm B."/>
            <person name="Cannon C."/>
            <person name="Castanera R."/>
            <person name="Culley D."/>
            <person name="Daum C."/>
            <person name="Ezra D."/>
            <person name="Gonzalez J."/>
            <person name="Henrissat B."/>
            <person name="Kuo A."/>
            <person name="Liang C."/>
            <person name="Lipzen A."/>
            <person name="Lutzoni F."/>
            <person name="Magnuson J."/>
            <person name="Mondo S."/>
            <person name="Nolan M."/>
            <person name="Ohm R."/>
            <person name="Pangilinan J."/>
            <person name="Park H.-J."/>
            <person name="Ramirez L."/>
            <person name="Alfaro M."/>
            <person name="Sun H."/>
            <person name="Tritt A."/>
            <person name="Yoshinaga Y."/>
            <person name="Zwiers L.-H."/>
            <person name="Turgeon B."/>
            <person name="Goodwin S."/>
            <person name="Spatafora J."/>
            <person name="Crous P."/>
            <person name="Grigoriev I."/>
        </authorList>
    </citation>
    <scope>NUCLEOTIDE SEQUENCE</scope>
    <source>
        <strain evidence="10">CBS 379.55</strain>
    </source>
</reference>
<keyword evidence="3" id="KW-0645">Protease</keyword>
<evidence type="ECO:0000256" key="5">
    <source>
        <dbReference type="ARBA" id="ARBA00022801"/>
    </source>
</evidence>
<comment type="cofactor">
    <cofactor evidence="1">
        <name>Zn(2+)</name>
        <dbReference type="ChEBI" id="CHEBI:29105"/>
    </cofactor>
</comment>
<dbReference type="RefSeq" id="XP_033657558.1">
    <property type="nucleotide sequence ID" value="XM_033800595.1"/>
</dbReference>
<dbReference type="EMBL" id="ML986485">
    <property type="protein sequence ID" value="KAF2280019.1"/>
    <property type="molecule type" value="Genomic_DNA"/>
</dbReference>
<evidence type="ECO:0000256" key="7">
    <source>
        <dbReference type="ARBA" id="ARBA00023049"/>
    </source>
</evidence>
<dbReference type="PANTHER" id="PTHR37016">
    <property type="match status" value="1"/>
</dbReference>
<evidence type="ECO:0000256" key="4">
    <source>
        <dbReference type="ARBA" id="ARBA00022723"/>
    </source>
</evidence>
<evidence type="ECO:0000256" key="3">
    <source>
        <dbReference type="ARBA" id="ARBA00022670"/>
    </source>
</evidence>
<dbReference type="InterPro" id="IPR029463">
    <property type="entry name" value="Lys_MEP"/>
</dbReference>
<evidence type="ECO:0000256" key="1">
    <source>
        <dbReference type="ARBA" id="ARBA00001947"/>
    </source>
</evidence>
<feature type="chain" id="PRO_5025348922" description="Lysine-specific metallo-endopeptidase domain-containing protein" evidence="8">
    <location>
        <begin position="20"/>
        <end position="425"/>
    </location>
</feature>
<dbReference type="Gene3D" id="3.40.390.10">
    <property type="entry name" value="Collagenase (Catalytic Domain)"/>
    <property type="match status" value="1"/>
</dbReference>
<keyword evidence="4" id="KW-0479">Metal-binding</keyword>
<evidence type="ECO:0000313" key="11">
    <source>
        <dbReference type="Proteomes" id="UP000800097"/>
    </source>
</evidence>
<evidence type="ECO:0000256" key="6">
    <source>
        <dbReference type="ARBA" id="ARBA00022833"/>
    </source>
</evidence>
<dbReference type="GeneID" id="54553770"/>
<accession>A0A6A6JYB8</accession>
<evidence type="ECO:0000256" key="8">
    <source>
        <dbReference type="SAM" id="SignalP"/>
    </source>
</evidence>
<keyword evidence="6" id="KW-0862">Zinc</keyword>
<feature type="signal peptide" evidence="8">
    <location>
        <begin position="1"/>
        <end position="19"/>
    </location>
</feature>
<keyword evidence="7" id="KW-0482">Metalloprotease</keyword>
<comment type="similarity">
    <text evidence="2">Belongs to the peptidase M35 family.</text>
</comment>
<proteinExistence type="inferred from homology"/>
<dbReference type="OrthoDB" id="21678at2759"/>
<dbReference type="GO" id="GO:0004222">
    <property type="term" value="F:metalloendopeptidase activity"/>
    <property type="evidence" value="ECO:0007669"/>
    <property type="project" value="InterPro"/>
</dbReference>
<feature type="domain" description="Lysine-specific metallo-endopeptidase" evidence="9">
    <location>
        <begin position="55"/>
        <end position="194"/>
    </location>
</feature>
<dbReference type="SUPFAM" id="SSF55486">
    <property type="entry name" value="Metalloproteases ('zincins'), catalytic domain"/>
    <property type="match status" value="1"/>
</dbReference>
<evidence type="ECO:0000313" key="10">
    <source>
        <dbReference type="EMBL" id="KAF2280019.1"/>
    </source>
</evidence>
<dbReference type="InterPro" id="IPR050414">
    <property type="entry name" value="Fungal_M35_metalloproteases"/>
</dbReference>
<dbReference type="AlphaFoldDB" id="A0A6A6JYB8"/>
<dbReference type="GO" id="GO:0006508">
    <property type="term" value="P:proteolysis"/>
    <property type="evidence" value="ECO:0007669"/>
    <property type="project" value="UniProtKB-KW"/>
</dbReference>
<name>A0A6A6JYB8_WESOR</name>